<evidence type="ECO:0000313" key="1">
    <source>
        <dbReference type="EMBL" id="KDN23280.1"/>
    </source>
</evidence>
<dbReference type="SUPFAM" id="SSF53335">
    <property type="entry name" value="S-adenosyl-L-methionine-dependent methyltransferases"/>
    <property type="match status" value="1"/>
</dbReference>
<protein>
    <recommendedName>
        <fullName evidence="3">Methyltransferase</fullName>
    </recommendedName>
</protein>
<dbReference type="STRING" id="287986.DV20_06070"/>
<name>A0A066U878_9PSEU</name>
<dbReference type="Gene3D" id="3.40.50.150">
    <property type="entry name" value="Vaccinia Virus protein VP39"/>
    <property type="match status" value="1"/>
</dbReference>
<keyword evidence="2" id="KW-1185">Reference proteome</keyword>
<dbReference type="AlphaFoldDB" id="A0A066U878"/>
<comment type="caution">
    <text evidence="1">The sequence shown here is derived from an EMBL/GenBank/DDBJ whole genome shotgun (WGS) entry which is preliminary data.</text>
</comment>
<gene>
    <name evidence="1" type="ORF">DV20_06070</name>
</gene>
<dbReference type="RefSeq" id="WP_043777017.1">
    <property type="nucleotide sequence ID" value="NZ_JMQI01000011.1"/>
</dbReference>
<dbReference type="EMBL" id="JMQI01000011">
    <property type="protein sequence ID" value="KDN23280.1"/>
    <property type="molecule type" value="Genomic_DNA"/>
</dbReference>
<evidence type="ECO:0008006" key="3">
    <source>
        <dbReference type="Google" id="ProtNLM"/>
    </source>
</evidence>
<dbReference type="OrthoDB" id="3516042at2"/>
<evidence type="ECO:0000313" key="2">
    <source>
        <dbReference type="Proteomes" id="UP000027345"/>
    </source>
</evidence>
<dbReference type="eggNOG" id="COG2265">
    <property type="taxonomic scope" value="Bacteria"/>
</dbReference>
<dbReference type="Proteomes" id="UP000027345">
    <property type="component" value="Unassembled WGS sequence"/>
</dbReference>
<accession>A0A066U878</accession>
<dbReference type="InterPro" id="IPR029063">
    <property type="entry name" value="SAM-dependent_MTases_sf"/>
</dbReference>
<dbReference type="Pfam" id="PF04672">
    <property type="entry name" value="Methyltransf_19"/>
    <property type="match status" value="1"/>
</dbReference>
<organism evidence="1 2">
    <name type="scientific">Amycolatopsis rifamycinica</name>
    <dbReference type="NCBI Taxonomy" id="287986"/>
    <lineage>
        <taxon>Bacteria</taxon>
        <taxon>Bacillati</taxon>
        <taxon>Actinomycetota</taxon>
        <taxon>Actinomycetes</taxon>
        <taxon>Pseudonocardiales</taxon>
        <taxon>Pseudonocardiaceae</taxon>
        <taxon>Amycolatopsis</taxon>
    </lineage>
</organism>
<reference evidence="1 2" key="1">
    <citation type="submission" date="2014-05" db="EMBL/GenBank/DDBJ databases">
        <title>Draft genome sequence of Amycolatopsis rifamycinica DSM 46095.</title>
        <authorList>
            <person name="Lal R."/>
            <person name="Saxena A."/>
            <person name="Kumari R."/>
            <person name="Mukherjee U."/>
            <person name="Singh P."/>
            <person name="Sangwan N."/>
            <person name="Mahato N.K."/>
        </authorList>
    </citation>
    <scope>NUCLEOTIDE SEQUENCE [LARGE SCALE GENOMIC DNA]</scope>
    <source>
        <strain evidence="1 2">DSM 46095</strain>
    </source>
</reference>
<proteinExistence type="predicted"/>
<sequence>MSEDEYARRGIDLDKPNAARVYDYILGGQLNYAVDRMFAEQVLAAQPNARERARLNRQWLRRAIRFGMDQGIRQFLDIGSGMPTVGHVHEVAHAIDPAARVVYVDNEPIAVAHSEIVLEDNDNAAMVHADAEFPDDVLEHDTTEMMLDLDQPVMVVMALFVHFIPDERDPARLIAAYRDALAPGSYLALSSATYEQQSDGTARAVAMYQKSANPVTPRSADELRALVDGFEIVDPGIVFIPEWRPDDPAEMPPDPAECGGLALVARKN</sequence>
<dbReference type="InterPro" id="IPR006764">
    <property type="entry name" value="SAM_dep_MeTrfase_SAV2177_type"/>
</dbReference>
<dbReference type="PIRSF" id="PIRSF017393">
    <property type="entry name" value="MTase_SAV2177"/>
    <property type="match status" value="1"/>
</dbReference>